<dbReference type="GO" id="GO:0004674">
    <property type="term" value="F:protein serine/threonine kinase activity"/>
    <property type="evidence" value="ECO:0007669"/>
    <property type="project" value="UniProtKB-KW"/>
</dbReference>
<dbReference type="Gene3D" id="1.10.510.10">
    <property type="entry name" value="Transferase(Phosphotransferase) domain 1"/>
    <property type="match status" value="1"/>
</dbReference>
<feature type="domain" description="Protein kinase" evidence="9">
    <location>
        <begin position="14"/>
        <end position="267"/>
    </location>
</feature>
<accession>A0A5A5TEI7</accession>
<dbReference type="PANTHER" id="PTHR43289:SF6">
    <property type="entry name" value="SERINE_THREONINE-PROTEIN KINASE NEKL-3"/>
    <property type="match status" value="1"/>
</dbReference>
<gene>
    <name evidence="10" type="ORF">KDI_32090</name>
</gene>
<dbReference type="EMBL" id="BIXY01000048">
    <property type="protein sequence ID" value="GCF09645.1"/>
    <property type="molecule type" value="Genomic_DNA"/>
</dbReference>
<dbReference type="SUPFAM" id="SSF56112">
    <property type="entry name" value="Protein kinase-like (PK-like)"/>
    <property type="match status" value="1"/>
</dbReference>
<dbReference type="AlphaFoldDB" id="A0A5A5TEI7"/>
<dbReference type="OrthoDB" id="9814968at2"/>
<dbReference type="PANTHER" id="PTHR43289">
    <property type="entry name" value="MITOGEN-ACTIVATED PROTEIN KINASE KINASE KINASE 20-RELATED"/>
    <property type="match status" value="1"/>
</dbReference>
<dbReference type="EC" id="2.7.11.1" evidence="1"/>
<dbReference type="PROSITE" id="PS00108">
    <property type="entry name" value="PROTEIN_KINASE_ST"/>
    <property type="match status" value="1"/>
</dbReference>
<evidence type="ECO:0000256" key="3">
    <source>
        <dbReference type="ARBA" id="ARBA00022679"/>
    </source>
</evidence>
<dbReference type="InterPro" id="IPR011009">
    <property type="entry name" value="Kinase-like_dom_sf"/>
</dbReference>
<sequence>MLMQELIHMTVDHYYIERGLARGGMSEVYLARDQHNGQIVAMKVVRRSAGEYYERFRREARAMGNLHHPHILPSLDFGDYDQWSYLVMPYIEYGTLTRRIQEGPMPMEEAGHVLEQIAGALQFAHEHGILHRDIKASNVLLRDGHYAYLTDFGLVKSIEDEYSLTRSGFLIGTPEYMAPELVENAATPASDIYALGILLYQMVTGTVPFKGTNPVNIVMKHLRDAPPRPTNFNKDIVPDVERVILQTIEKDPMRRFHTARALSNAFYHAYRVDAPPVPIPNLLNLTTSQQPSVQIMPVSQRKSTSLGMSQLRNIPKSLWIIGVTVLVLVLLIFLISTLTHKTGQELPIKPHVTATAVTKQPAVTAMVITRQPGATGQQKTIQQTSKHQMKHAPKPLHQ</sequence>
<dbReference type="InterPro" id="IPR008271">
    <property type="entry name" value="Ser/Thr_kinase_AS"/>
</dbReference>
<keyword evidence="8" id="KW-0472">Membrane</keyword>
<feature type="compositionally biased region" description="Basic residues" evidence="7">
    <location>
        <begin position="387"/>
        <end position="398"/>
    </location>
</feature>
<evidence type="ECO:0000256" key="5">
    <source>
        <dbReference type="ARBA" id="ARBA00022777"/>
    </source>
</evidence>
<evidence type="ECO:0000256" key="2">
    <source>
        <dbReference type="ARBA" id="ARBA00022527"/>
    </source>
</evidence>
<keyword evidence="6" id="KW-0067">ATP-binding</keyword>
<evidence type="ECO:0000259" key="9">
    <source>
        <dbReference type="PROSITE" id="PS50011"/>
    </source>
</evidence>
<evidence type="ECO:0000256" key="6">
    <source>
        <dbReference type="ARBA" id="ARBA00022840"/>
    </source>
</evidence>
<name>A0A5A5TEI7_9CHLR</name>
<keyword evidence="8" id="KW-0812">Transmembrane</keyword>
<comment type="caution">
    <text evidence="10">The sequence shown here is derived from an EMBL/GenBank/DDBJ whole genome shotgun (WGS) entry which is preliminary data.</text>
</comment>
<evidence type="ECO:0000256" key="1">
    <source>
        <dbReference type="ARBA" id="ARBA00012513"/>
    </source>
</evidence>
<dbReference type="Proteomes" id="UP000322530">
    <property type="component" value="Unassembled WGS sequence"/>
</dbReference>
<dbReference type="SMART" id="SM00220">
    <property type="entry name" value="S_TKc"/>
    <property type="match status" value="1"/>
</dbReference>
<dbReference type="CDD" id="cd14014">
    <property type="entry name" value="STKc_PknB_like"/>
    <property type="match status" value="1"/>
</dbReference>
<organism evidence="10 11">
    <name type="scientific">Dictyobacter arantiisoli</name>
    <dbReference type="NCBI Taxonomy" id="2014874"/>
    <lineage>
        <taxon>Bacteria</taxon>
        <taxon>Bacillati</taxon>
        <taxon>Chloroflexota</taxon>
        <taxon>Ktedonobacteria</taxon>
        <taxon>Ktedonobacterales</taxon>
        <taxon>Dictyobacteraceae</taxon>
        <taxon>Dictyobacter</taxon>
    </lineage>
</organism>
<evidence type="ECO:0000256" key="8">
    <source>
        <dbReference type="SAM" id="Phobius"/>
    </source>
</evidence>
<proteinExistence type="predicted"/>
<protein>
    <recommendedName>
        <fullName evidence="1">non-specific serine/threonine protein kinase</fullName>
        <ecNumber evidence="1">2.7.11.1</ecNumber>
    </recommendedName>
</protein>
<feature type="region of interest" description="Disordered" evidence="7">
    <location>
        <begin position="373"/>
        <end position="398"/>
    </location>
</feature>
<dbReference type="InterPro" id="IPR000719">
    <property type="entry name" value="Prot_kinase_dom"/>
</dbReference>
<keyword evidence="4" id="KW-0547">Nucleotide-binding</keyword>
<evidence type="ECO:0000256" key="4">
    <source>
        <dbReference type="ARBA" id="ARBA00022741"/>
    </source>
</evidence>
<dbReference type="GO" id="GO:0005524">
    <property type="term" value="F:ATP binding"/>
    <property type="evidence" value="ECO:0007669"/>
    <property type="project" value="UniProtKB-KW"/>
</dbReference>
<evidence type="ECO:0000256" key="7">
    <source>
        <dbReference type="SAM" id="MobiDB-lite"/>
    </source>
</evidence>
<dbReference type="FunFam" id="1.10.510.10:FF:000021">
    <property type="entry name" value="Serine/threonine protein kinase"/>
    <property type="match status" value="1"/>
</dbReference>
<feature type="transmembrane region" description="Helical" evidence="8">
    <location>
        <begin position="318"/>
        <end position="339"/>
    </location>
</feature>
<feature type="compositionally biased region" description="Polar residues" evidence="7">
    <location>
        <begin position="373"/>
        <end position="386"/>
    </location>
</feature>
<keyword evidence="11" id="KW-1185">Reference proteome</keyword>
<keyword evidence="8" id="KW-1133">Transmembrane helix</keyword>
<dbReference type="PROSITE" id="PS50011">
    <property type="entry name" value="PROTEIN_KINASE_DOM"/>
    <property type="match status" value="1"/>
</dbReference>
<keyword evidence="2" id="KW-0723">Serine/threonine-protein kinase</keyword>
<dbReference type="Pfam" id="PF00069">
    <property type="entry name" value="Pkinase"/>
    <property type="match status" value="1"/>
</dbReference>
<keyword evidence="3" id="KW-0808">Transferase</keyword>
<reference evidence="10 11" key="1">
    <citation type="submission" date="2019-01" db="EMBL/GenBank/DDBJ databases">
        <title>Draft genome sequence of Dictyobacter sp. Uno17.</title>
        <authorList>
            <person name="Wang C.M."/>
            <person name="Zheng Y."/>
            <person name="Sakai Y."/>
            <person name="Abe K."/>
            <person name="Yokota A."/>
            <person name="Yabe S."/>
        </authorList>
    </citation>
    <scope>NUCLEOTIDE SEQUENCE [LARGE SCALE GENOMIC DNA]</scope>
    <source>
        <strain evidence="10 11">Uno17</strain>
    </source>
</reference>
<evidence type="ECO:0000313" key="11">
    <source>
        <dbReference type="Proteomes" id="UP000322530"/>
    </source>
</evidence>
<keyword evidence="5" id="KW-0418">Kinase</keyword>
<evidence type="ECO:0000313" key="10">
    <source>
        <dbReference type="EMBL" id="GCF09645.1"/>
    </source>
</evidence>